<dbReference type="EMBL" id="LR134406">
    <property type="protein sequence ID" value="VEH70639.1"/>
    <property type="molecule type" value="Genomic_DNA"/>
</dbReference>
<reference evidence="2 3" key="1">
    <citation type="submission" date="2018-12" db="EMBL/GenBank/DDBJ databases">
        <authorList>
            <consortium name="Pathogen Informatics"/>
        </authorList>
    </citation>
    <scope>NUCLEOTIDE SEQUENCE [LARGE SCALE GENOMIC DNA]</scope>
    <source>
        <strain evidence="2 3">NCTC12967</strain>
    </source>
</reference>
<organism evidence="1 4">
    <name type="scientific">Arachnia propionica</name>
    <dbReference type="NCBI Taxonomy" id="1750"/>
    <lineage>
        <taxon>Bacteria</taxon>
        <taxon>Bacillati</taxon>
        <taxon>Actinomycetota</taxon>
        <taxon>Actinomycetes</taxon>
        <taxon>Propionibacteriales</taxon>
        <taxon>Propionibacteriaceae</taxon>
        <taxon>Arachnia</taxon>
    </lineage>
</organism>
<dbReference type="EMBL" id="CP072385">
    <property type="protein sequence ID" value="QUC12215.1"/>
    <property type="molecule type" value="Genomic_DNA"/>
</dbReference>
<sequence>MIWVIVLGCLAAAGVVVLVVLAVGVRNKIDDVLVETRVLEERREELKELTASVQLPHKHHE</sequence>
<dbReference type="GeneID" id="64407393"/>
<keyword evidence="3" id="KW-1185">Reference proteome</keyword>
<protein>
    <submittedName>
        <fullName evidence="1">Uncharacterized protein</fullName>
    </submittedName>
</protein>
<accession>A0A3N4D3E6</accession>
<dbReference type="Proteomes" id="UP000677180">
    <property type="component" value="Chromosome"/>
</dbReference>
<dbReference type="Proteomes" id="UP000273044">
    <property type="component" value="Chromosome"/>
</dbReference>
<dbReference type="RefSeq" id="WP_014846994.1">
    <property type="nucleotide sequence ID" value="NZ_CAJZDL010000033.1"/>
</dbReference>
<evidence type="ECO:0000313" key="4">
    <source>
        <dbReference type="Proteomes" id="UP000677180"/>
    </source>
</evidence>
<proteinExistence type="predicted"/>
<name>A0A3N4D3E6_9ACTN</name>
<evidence type="ECO:0000313" key="2">
    <source>
        <dbReference type="EMBL" id="VEH70639.1"/>
    </source>
</evidence>
<dbReference type="AlphaFoldDB" id="A0A3N4D3E6"/>
<evidence type="ECO:0000313" key="3">
    <source>
        <dbReference type="Proteomes" id="UP000273044"/>
    </source>
</evidence>
<reference evidence="1" key="2">
    <citation type="submission" date="2021-03" db="EMBL/GenBank/DDBJ databases">
        <title>Human Oral Microbial Genomes.</title>
        <authorList>
            <person name="Johnston C.D."/>
            <person name="Chen T."/>
            <person name="Dewhirst F.E."/>
        </authorList>
    </citation>
    <scope>NUCLEOTIDE SEQUENCE</scope>
    <source>
        <strain evidence="1">F0714</strain>
    </source>
</reference>
<gene>
    <name evidence="1" type="ORF">J5A53_05900</name>
    <name evidence="2" type="ORF">NCTC12967_01941</name>
</gene>
<evidence type="ECO:0000313" key="1">
    <source>
        <dbReference type="EMBL" id="QUC12215.1"/>
    </source>
</evidence>